<dbReference type="NCBIfam" id="TIGR03512">
    <property type="entry name" value="GldD_lipo"/>
    <property type="match status" value="1"/>
</dbReference>
<reference evidence="2 3" key="1">
    <citation type="submission" date="2016-08" db="EMBL/GenBank/DDBJ databases">
        <authorList>
            <person name="Seilhamer J.J."/>
        </authorList>
    </citation>
    <scope>NUCLEOTIDE SEQUENCE [LARGE SCALE GENOMIC DNA]</scope>
    <source>
        <strain evidence="2 3">DX4</strain>
    </source>
</reference>
<dbReference type="EMBL" id="CP017141">
    <property type="protein sequence ID" value="AOM76771.1"/>
    <property type="molecule type" value="Genomic_DNA"/>
</dbReference>
<dbReference type="InterPro" id="IPR019850">
    <property type="entry name" value="GldD-like"/>
</dbReference>
<evidence type="ECO:0000313" key="3">
    <source>
        <dbReference type="Proteomes" id="UP000094313"/>
    </source>
</evidence>
<dbReference type="Pfam" id="PF25593">
    <property type="entry name" value="GldD_lipo"/>
    <property type="match status" value="1"/>
</dbReference>
<proteinExistence type="predicted"/>
<gene>
    <name evidence="2" type="ORF">BFS30_06090</name>
</gene>
<dbReference type="RefSeq" id="WP_069378464.1">
    <property type="nucleotide sequence ID" value="NZ_CP017141.1"/>
</dbReference>
<dbReference type="KEGG" id="psty:BFS30_06090"/>
<keyword evidence="3" id="KW-1185">Reference proteome</keyword>
<evidence type="ECO:0000313" key="2">
    <source>
        <dbReference type="EMBL" id="AOM76771.1"/>
    </source>
</evidence>
<organism evidence="2 3">
    <name type="scientific">Pedobacter steynii</name>
    <dbReference type="NCBI Taxonomy" id="430522"/>
    <lineage>
        <taxon>Bacteria</taxon>
        <taxon>Pseudomonadati</taxon>
        <taxon>Bacteroidota</taxon>
        <taxon>Sphingobacteriia</taxon>
        <taxon>Sphingobacteriales</taxon>
        <taxon>Sphingobacteriaceae</taxon>
        <taxon>Pedobacter</taxon>
    </lineage>
</organism>
<keyword evidence="2" id="KW-0449">Lipoprotein</keyword>
<evidence type="ECO:0000256" key="1">
    <source>
        <dbReference type="SAM" id="SignalP"/>
    </source>
</evidence>
<dbReference type="Proteomes" id="UP000094313">
    <property type="component" value="Chromosome"/>
</dbReference>
<feature type="signal peptide" evidence="1">
    <location>
        <begin position="1"/>
        <end position="20"/>
    </location>
</feature>
<sequence length="194" mass="22677">MKKYFPVCLFVLLLAFSACHNNDYAPKPRGYFHIDFPKKAYKKYDGGCAFSFEYPVYATLVADSSKETQPCWNNLSFPQFNARLHLTYYDVSSKKEYEGLVEDARTFAFKHTVKANAIDQKLINYPERKIYGIYYAIEGNTASSVQFFLTDSAKHYFRGALYFNERPQYDSIQPVVAFIKKDIDQMINTFKWKN</sequence>
<dbReference type="AlphaFoldDB" id="A0A1D7QDL7"/>
<protein>
    <submittedName>
        <fullName evidence="2">Gliding motility lipoprotein GldD</fullName>
    </submittedName>
</protein>
<feature type="chain" id="PRO_5009098430" evidence="1">
    <location>
        <begin position="21"/>
        <end position="194"/>
    </location>
</feature>
<dbReference type="PROSITE" id="PS51257">
    <property type="entry name" value="PROKAR_LIPOPROTEIN"/>
    <property type="match status" value="1"/>
</dbReference>
<accession>A0A1D7QDL7</accession>
<name>A0A1D7QDL7_9SPHI</name>
<keyword evidence="1" id="KW-0732">Signal</keyword>
<dbReference type="OrthoDB" id="679501at2"/>